<reference evidence="2" key="1">
    <citation type="submission" date="2022-11" db="UniProtKB">
        <authorList>
            <consortium name="WormBaseParasite"/>
        </authorList>
    </citation>
    <scope>IDENTIFICATION</scope>
</reference>
<sequence>MAQLPSNESTFSGIDAASKINNNNSCINTDDIIGTFVTLSTTVTLSSAETLTALNFSPPLSPSTHHQSISNANLPSIKTGRGITHRTSEFYHHSVPALADSYIRTGRE</sequence>
<accession>A0AC35GVG9</accession>
<evidence type="ECO:0000313" key="1">
    <source>
        <dbReference type="Proteomes" id="UP000887580"/>
    </source>
</evidence>
<dbReference type="WBParaSite" id="PS1159_v2.g9225.t1">
    <property type="protein sequence ID" value="PS1159_v2.g9225.t1"/>
    <property type="gene ID" value="PS1159_v2.g9225"/>
</dbReference>
<evidence type="ECO:0000313" key="2">
    <source>
        <dbReference type="WBParaSite" id="PS1159_v2.g9225.t1"/>
    </source>
</evidence>
<dbReference type="Proteomes" id="UP000887580">
    <property type="component" value="Unplaced"/>
</dbReference>
<name>A0AC35GVG9_9BILA</name>
<organism evidence="1 2">
    <name type="scientific">Panagrolaimus sp. PS1159</name>
    <dbReference type="NCBI Taxonomy" id="55785"/>
    <lineage>
        <taxon>Eukaryota</taxon>
        <taxon>Metazoa</taxon>
        <taxon>Ecdysozoa</taxon>
        <taxon>Nematoda</taxon>
        <taxon>Chromadorea</taxon>
        <taxon>Rhabditida</taxon>
        <taxon>Tylenchina</taxon>
        <taxon>Panagrolaimomorpha</taxon>
        <taxon>Panagrolaimoidea</taxon>
        <taxon>Panagrolaimidae</taxon>
        <taxon>Panagrolaimus</taxon>
    </lineage>
</organism>
<protein>
    <submittedName>
        <fullName evidence="2">Uncharacterized protein</fullName>
    </submittedName>
</protein>
<proteinExistence type="predicted"/>